<reference evidence="8 9" key="1">
    <citation type="submission" date="2018-05" db="EMBL/GenBank/DDBJ databases">
        <title>Genomic Encyclopedia of Type Strains, Phase IV (KMG-IV): sequencing the most valuable type-strain genomes for metagenomic binning, comparative biology and taxonomic classification.</title>
        <authorList>
            <person name="Goeker M."/>
        </authorList>
    </citation>
    <scope>NUCLEOTIDE SEQUENCE [LARGE SCALE GENOMIC DNA]</scope>
    <source>
        <strain evidence="8 9">DSM 566</strain>
    </source>
</reference>
<sequence>MDPRRRSFLRGALREATAAAPPPAPPRPPWALTPDARFTERCTRCGDCSRACPVQLIHPGDGGFPRIDFQARGCDECGACSRACPTGAIAPAGSVPAFVWRVEVDRQRCLGERQVECRICAEACDTGALRCVPALGGISRLRLDTEACTGCGACVAPCPVQALSMVAPAAAPDR</sequence>
<name>A0A318H3K3_9BURK</name>
<evidence type="ECO:0000313" key="8">
    <source>
        <dbReference type="EMBL" id="PXW93381.1"/>
    </source>
</evidence>
<dbReference type="InterPro" id="IPR017896">
    <property type="entry name" value="4Fe4S_Fe-S-bd"/>
</dbReference>
<evidence type="ECO:0000256" key="2">
    <source>
        <dbReference type="ARBA" id="ARBA00022723"/>
    </source>
</evidence>
<keyword evidence="9" id="KW-1185">Reference proteome</keyword>
<evidence type="ECO:0000313" key="9">
    <source>
        <dbReference type="Proteomes" id="UP000247811"/>
    </source>
</evidence>
<evidence type="ECO:0000256" key="3">
    <source>
        <dbReference type="ARBA" id="ARBA00022737"/>
    </source>
</evidence>
<evidence type="ECO:0000256" key="4">
    <source>
        <dbReference type="ARBA" id="ARBA00023004"/>
    </source>
</evidence>
<dbReference type="InterPro" id="IPR050572">
    <property type="entry name" value="Fe-S_Ferredoxin"/>
</dbReference>
<feature type="domain" description="4Fe-4S ferredoxin-type" evidence="7">
    <location>
        <begin position="100"/>
        <end position="134"/>
    </location>
</feature>
<evidence type="ECO:0000256" key="6">
    <source>
        <dbReference type="SAM" id="MobiDB-lite"/>
    </source>
</evidence>
<dbReference type="Pfam" id="PF12838">
    <property type="entry name" value="Fer4_7"/>
    <property type="match status" value="1"/>
</dbReference>
<dbReference type="GO" id="GO:0046872">
    <property type="term" value="F:metal ion binding"/>
    <property type="evidence" value="ECO:0007669"/>
    <property type="project" value="UniProtKB-KW"/>
</dbReference>
<keyword evidence="2" id="KW-0479">Metal-binding</keyword>
<dbReference type="RefSeq" id="WP_110402089.1">
    <property type="nucleotide sequence ID" value="NZ_QJJS01000020.1"/>
</dbReference>
<keyword evidence="3" id="KW-0677">Repeat</keyword>
<dbReference type="OrthoDB" id="9784571at2"/>
<comment type="caution">
    <text evidence="8">The sequence shown here is derived from an EMBL/GenBank/DDBJ whole genome shotgun (WGS) entry which is preliminary data.</text>
</comment>
<feature type="domain" description="4Fe-4S ferredoxin-type" evidence="7">
    <location>
        <begin position="32"/>
        <end position="62"/>
    </location>
</feature>
<dbReference type="PROSITE" id="PS00198">
    <property type="entry name" value="4FE4S_FER_1"/>
    <property type="match status" value="2"/>
</dbReference>
<dbReference type="Gene3D" id="3.30.70.20">
    <property type="match status" value="2"/>
</dbReference>
<dbReference type="InterPro" id="IPR017900">
    <property type="entry name" value="4Fe4S_Fe_S_CS"/>
</dbReference>
<keyword evidence="4" id="KW-0408">Iron</keyword>
<keyword evidence="1" id="KW-0004">4Fe-4S</keyword>
<evidence type="ECO:0000259" key="7">
    <source>
        <dbReference type="PROSITE" id="PS51379"/>
    </source>
</evidence>
<evidence type="ECO:0000256" key="1">
    <source>
        <dbReference type="ARBA" id="ARBA00022485"/>
    </source>
</evidence>
<dbReference type="SUPFAM" id="SSF54862">
    <property type="entry name" value="4Fe-4S ferredoxins"/>
    <property type="match status" value="1"/>
</dbReference>
<organism evidence="8 9">
    <name type="scientific">Sphaerotilus hippei</name>
    <dbReference type="NCBI Taxonomy" id="744406"/>
    <lineage>
        <taxon>Bacteria</taxon>
        <taxon>Pseudomonadati</taxon>
        <taxon>Pseudomonadota</taxon>
        <taxon>Betaproteobacteria</taxon>
        <taxon>Burkholderiales</taxon>
        <taxon>Sphaerotilaceae</taxon>
        <taxon>Sphaerotilus</taxon>
    </lineage>
</organism>
<evidence type="ECO:0000256" key="5">
    <source>
        <dbReference type="ARBA" id="ARBA00023014"/>
    </source>
</evidence>
<protein>
    <submittedName>
        <fullName evidence="8">Periplasmic nitrate reductase maturation protein NapF</fullName>
    </submittedName>
</protein>
<dbReference type="InterPro" id="IPR006311">
    <property type="entry name" value="TAT_signal"/>
</dbReference>
<accession>A0A318H3K3</accession>
<gene>
    <name evidence="8" type="ORF">C7444_12033</name>
</gene>
<feature type="domain" description="4Fe-4S ferredoxin-type" evidence="7">
    <location>
        <begin position="139"/>
        <end position="168"/>
    </location>
</feature>
<dbReference type="Pfam" id="PF00037">
    <property type="entry name" value="Fer4"/>
    <property type="match status" value="1"/>
</dbReference>
<dbReference type="GO" id="GO:0051539">
    <property type="term" value="F:4 iron, 4 sulfur cluster binding"/>
    <property type="evidence" value="ECO:0007669"/>
    <property type="project" value="UniProtKB-KW"/>
</dbReference>
<dbReference type="Proteomes" id="UP000247811">
    <property type="component" value="Unassembled WGS sequence"/>
</dbReference>
<dbReference type="PROSITE" id="PS51318">
    <property type="entry name" value="TAT"/>
    <property type="match status" value="1"/>
</dbReference>
<dbReference type="InterPro" id="IPR004496">
    <property type="entry name" value="NapF"/>
</dbReference>
<dbReference type="PANTHER" id="PTHR43687:SF1">
    <property type="entry name" value="FERREDOXIN III"/>
    <property type="match status" value="1"/>
</dbReference>
<feature type="region of interest" description="Disordered" evidence="6">
    <location>
        <begin position="1"/>
        <end position="30"/>
    </location>
</feature>
<dbReference type="AlphaFoldDB" id="A0A318H3K3"/>
<proteinExistence type="predicted"/>
<dbReference type="PROSITE" id="PS51379">
    <property type="entry name" value="4FE4S_FER_2"/>
    <property type="match status" value="4"/>
</dbReference>
<dbReference type="CDD" id="cd10564">
    <property type="entry name" value="NapF_like"/>
    <property type="match status" value="1"/>
</dbReference>
<feature type="compositionally biased region" description="Pro residues" evidence="6">
    <location>
        <begin position="20"/>
        <end position="30"/>
    </location>
</feature>
<dbReference type="PANTHER" id="PTHR43687">
    <property type="entry name" value="ADENYLYLSULFATE REDUCTASE, BETA SUBUNIT"/>
    <property type="match status" value="1"/>
</dbReference>
<dbReference type="EMBL" id="QJJS01000020">
    <property type="protein sequence ID" value="PXW93381.1"/>
    <property type="molecule type" value="Genomic_DNA"/>
</dbReference>
<keyword evidence="5" id="KW-0411">Iron-sulfur</keyword>
<feature type="domain" description="4Fe-4S ferredoxin-type" evidence="7">
    <location>
        <begin position="63"/>
        <end position="94"/>
    </location>
</feature>